<evidence type="ECO:0000259" key="4">
    <source>
        <dbReference type="SMART" id="SM00797"/>
    </source>
</evidence>
<dbReference type="Gene3D" id="2.40.100.10">
    <property type="entry name" value="Cyclophilin-like"/>
    <property type="match status" value="1"/>
</dbReference>
<accession>A0ABW0K9W2</accession>
<dbReference type="SUPFAM" id="SSF50891">
    <property type="entry name" value="Cyclophilin-like"/>
    <property type="match status" value="1"/>
</dbReference>
<keyword evidence="3" id="KW-0067">ATP-binding</keyword>
<dbReference type="Proteomes" id="UP001596044">
    <property type="component" value="Unassembled WGS sequence"/>
</dbReference>
<evidence type="ECO:0000256" key="3">
    <source>
        <dbReference type="ARBA" id="ARBA00022840"/>
    </source>
</evidence>
<evidence type="ECO:0000313" key="5">
    <source>
        <dbReference type="EMBL" id="MFC5449588.1"/>
    </source>
</evidence>
<dbReference type="PANTHER" id="PTHR43309">
    <property type="entry name" value="5-OXOPROLINASE SUBUNIT C"/>
    <property type="match status" value="1"/>
</dbReference>
<dbReference type="InterPro" id="IPR052708">
    <property type="entry name" value="PxpC"/>
</dbReference>
<reference evidence="6" key="1">
    <citation type="journal article" date="2019" name="Int. J. Syst. Evol. Microbiol.">
        <title>The Global Catalogue of Microorganisms (GCM) 10K type strain sequencing project: providing services to taxonomists for standard genome sequencing and annotation.</title>
        <authorList>
            <consortium name="The Broad Institute Genomics Platform"/>
            <consortium name="The Broad Institute Genome Sequencing Center for Infectious Disease"/>
            <person name="Wu L."/>
            <person name="Ma J."/>
        </authorList>
    </citation>
    <scope>NUCLEOTIDE SEQUENCE [LARGE SCALE GENOMIC DNA]</scope>
    <source>
        <strain evidence="6">KACC 11904</strain>
    </source>
</reference>
<dbReference type="RefSeq" id="WP_270877568.1">
    <property type="nucleotide sequence ID" value="NZ_JAQFVF010000002.1"/>
</dbReference>
<protein>
    <submittedName>
        <fullName evidence="5">Biotin-dependent carboxyltransferase family protein</fullName>
    </submittedName>
</protein>
<keyword evidence="2" id="KW-0378">Hydrolase</keyword>
<feature type="domain" description="Carboxyltransferase" evidence="4">
    <location>
        <begin position="19"/>
        <end position="337"/>
    </location>
</feature>
<gene>
    <name evidence="5" type="ORF">ACFPOG_15060</name>
</gene>
<dbReference type="InterPro" id="IPR029000">
    <property type="entry name" value="Cyclophilin-like_dom_sf"/>
</dbReference>
<sequence length="354" mass="36765">MSLLVRRSGRLSTLQREDCSGLHGGGALGPWDRFAHRSANLLVGNDARAAVLEMTLQGGVLQAQQELLAAICGADMGAELDGERVPLWRPFRLPAGSLLSLGYAVQGCRSYLAVAGGLDGARGEAALQAGDVLDAGTPTLPSRRLLQAWGRRDGRHAAPGYVSTYIRPVYAALPTLRFIRGREAEGLTDESMRSFCTGSFKVAMESGRIGCLLEGAKLTLQAGASDAPSAPVAGSLAGSTVATGGELIGSPGSGGEATSSATLGGDAGDPGTLLLPASGQPCLLMTSGPVAEGYARIGRVISADLPLAAQVKPGSYMRFEEVSPAEAQMLQLLQQLDLRFLQAGLKMWVQDYAK</sequence>
<dbReference type="Pfam" id="PF02626">
    <property type="entry name" value="CT_A_B"/>
    <property type="match status" value="1"/>
</dbReference>
<keyword evidence="1" id="KW-0547">Nucleotide-binding</keyword>
<evidence type="ECO:0000313" key="6">
    <source>
        <dbReference type="Proteomes" id="UP001596044"/>
    </source>
</evidence>
<keyword evidence="6" id="KW-1185">Reference proteome</keyword>
<dbReference type="InterPro" id="IPR003778">
    <property type="entry name" value="CT_A_B"/>
</dbReference>
<organism evidence="5 6">
    <name type="scientific">Paenibacillus aestuarii</name>
    <dbReference type="NCBI Taxonomy" id="516965"/>
    <lineage>
        <taxon>Bacteria</taxon>
        <taxon>Bacillati</taxon>
        <taxon>Bacillota</taxon>
        <taxon>Bacilli</taxon>
        <taxon>Bacillales</taxon>
        <taxon>Paenibacillaceae</taxon>
        <taxon>Paenibacillus</taxon>
    </lineage>
</organism>
<evidence type="ECO:0000256" key="1">
    <source>
        <dbReference type="ARBA" id="ARBA00022741"/>
    </source>
</evidence>
<proteinExistence type="predicted"/>
<dbReference type="PANTHER" id="PTHR43309:SF3">
    <property type="entry name" value="5-OXOPROLINASE SUBUNIT C"/>
    <property type="match status" value="1"/>
</dbReference>
<comment type="caution">
    <text evidence="5">The sequence shown here is derived from an EMBL/GenBank/DDBJ whole genome shotgun (WGS) entry which is preliminary data.</text>
</comment>
<name>A0ABW0K9W2_9BACL</name>
<dbReference type="EMBL" id="JBHSMJ010000020">
    <property type="protein sequence ID" value="MFC5449588.1"/>
    <property type="molecule type" value="Genomic_DNA"/>
</dbReference>
<evidence type="ECO:0000256" key="2">
    <source>
        <dbReference type="ARBA" id="ARBA00022801"/>
    </source>
</evidence>
<dbReference type="SMART" id="SM00797">
    <property type="entry name" value="AHS2"/>
    <property type="match status" value="1"/>
</dbReference>